<name>A0A951QU82_9CYAN</name>
<dbReference type="EMBL" id="JAHHGZ010000073">
    <property type="protein sequence ID" value="MBW4672347.1"/>
    <property type="molecule type" value="Genomic_DNA"/>
</dbReference>
<reference evidence="1" key="2">
    <citation type="journal article" date="2022" name="Microbiol. Resour. Announc.">
        <title>Metagenome Sequencing to Explore Phylogenomics of Terrestrial Cyanobacteria.</title>
        <authorList>
            <person name="Ward R.D."/>
            <person name="Stajich J.E."/>
            <person name="Johansen J.R."/>
            <person name="Huntemann M."/>
            <person name="Clum A."/>
            <person name="Foster B."/>
            <person name="Foster B."/>
            <person name="Roux S."/>
            <person name="Palaniappan K."/>
            <person name="Varghese N."/>
            <person name="Mukherjee S."/>
            <person name="Reddy T.B.K."/>
            <person name="Daum C."/>
            <person name="Copeland A."/>
            <person name="Chen I.A."/>
            <person name="Ivanova N.N."/>
            <person name="Kyrpides N.C."/>
            <person name="Shapiro N."/>
            <person name="Eloe-Fadrosh E.A."/>
            <person name="Pietrasiak N."/>
        </authorList>
    </citation>
    <scope>NUCLEOTIDE SEQUENCE</scope>
    <source>
        <strain evidence="1">GSE-NOS-MK-12-04C</strain>
    </source>
</reference>
<protein>
    <submittedName>
        <fullName evidence="1">Uncharacterized protein</fullName>
    </submittedName>
</protein>
<gene>
    <name evidence="1" type="ORF">KME60_34255</name>
</gene>
<evidence type="ECO:0000313" key="1">
    <source>
        <dbReference type="EMBL" id="MBW4672347.1"/>
    </source>
</evidence>
<accession>A0A951QU82</accession>
<comment type="caution">
    <text evidence="1">The sequence shown here is derived from an EMBL/GenBank/DDBJ whole genome shotgun (WGS) entry which is preliminary data.</text>
</comment>
<sequence length="139" mass="15693">MRDLPGYANRGSQRARRLSRQADVYSYMVVAGRPEFAPLPLNSGVSSVDASKTNSDGVKQVFFTTLERQYTARKAVQLQQFHWLFLTKSESGWRKVMMFTQTGYYPVNKQPPSPPRDSSNGVIAQAVDTWLQDCRAGIK</sequence>
<evidence type="ECO:0000313" key="2">
    <source>
        <dbReference type="Proteomes" id="UP000729701"/>
    </source>
</evidence>
<organism evidence="1 2">
    <name type="scientific">Cyanomargarita calcarea GSE-NOS-MK-12-04C</name>
    <dbReference type="NCBI Taxonomy" id="2839659"/>
    <lineage>
        <taxon>Bacteria</taxon>
        <taxon>Bacillati</taxon>
        <taxon>Cyanobacteriota</taxon>
        <taxon>Cyanophyceae</taxon>
        <taxon>Nostocales</taxon>
        <taxon>Cyanomargaritaceae</taxon>
        <taxon>Cyanomargarita</taxon>
    </lineage>
</organism>
<dbReference type="Proteomes" id="UP000729701">
    <property type="component" value="Unassembled WGS sequence"/>
</dbReference>
<reference evidence="1" key="1">
    <citation type="submission" date="2021-05" db="EMBL/GenBank/DDBJ databases">
        <authorList>
            <person name="Pietrasiak N."/>
            <person name="Ward R."/>
            <person name="Stajich J.E."/>
            <person name="Kurbessoian T."/>
        </authorList>
    </citation>
    <scope>NUCLEOTIDE SEQUENCE</scope>
    <source>
        <strain evidence="1">GSE-NOS-MK-12-04C</strain>
    </source>
</reference>
<dbReference type="AlphaFoldDB" id="A0A951QU82"/>
<proteinExistence type="predicted"/>